<proteinExistence type="inferred from homology"/>
<feature type="signal peptide" evidence="5">
    <location>
        <begin position="1"/>
        <end position="21"/>
    </location>
</feature>
<feature type="chain" id="PRO_5002510706" evidence="5">
    <location>
        <begin position="22"/>
        <end position="188"/>
    </location>
</feature>
<dbReference type="InterPro" id="IPR050263">
    <property type="entry name" value="Bact_Fimbrial_Adh_Pro"/>
</dbReference>
<dbReference type="AlphaFoldDB" id="A0A0F6TWD5"/>
<dbReference type="Proteomes" id="UP000034085">
    <property type="component" value="Chromosome"/>
</dbReference>
<dbReference type="InterPro" id="IPR036937">
    <property type="entry name" value="Adhesion_dom_fimbrial_sf"/>
</dbReference>
<accession>A0A0F6TWD5</accession>
<organism evidence="6 7">
    <name type="scientific">Citrobacter amalonaticus Y19</name>
    <dbReference type="NCBI Taxonomy" id="1261127"/>
    <lineage>
        <taxon>Bacteria</taxon>
        <taxon>Pseudomonadati</taxon>
        <taxon>Pseudomonadota</taxon>
        <taxon>Gammaproteobacteria</taxon>
        <taxon>Enterobacterales</taxon>
        <taxon>Enterobacteriaceae</taxon>
        <taxon>Citrobacter</taxon>
    </lineage>
</organism>
<keyword evidence="4" id="KW-0281">Fimbrium</keyword>
<evidence type="ECO:0000313" key="7">
    <source>
        <dbReference type="Proteomes" id="UP000034085"/>
    </source>
</evidence>
<comment type="similarity">
    <text evidence="2">Belongs to the fimbrial protein family.</text>
</comment>
<evidence type="ECO:0000256" key="1">
    <source>
        <dbReference type="ARBA" id="ARBA00004561"/>
    </source>
</evidence>
<gene>
    <name evidence="6" type="ORF">F384_14435</name>
</gene>
<evidence type="ECO:0000256" key="5">
    <source>
        <dbReference type="SAM" id="SignalP"/>
    </source>
</evidence>
<dbReference type="HOGENOM" id="CLU_088965_2_2_6"/>
<evidence type="ECO:0000256" key="2">
    <source>
        <dbReference type="ARBA" id="ARBA00006671"/>
    </source>
</evidence>
<dbReference type="PATRIC" id="fig|1261127.3.peg.3028"/>
<sequence>MNKYLLASVIALSVSSGIAQAADGTITFNGLVTSSACTAIASVTADTTGTPGTAVLTLPNVSTATLNAAAGTYAGQTPFSIQLTGCEATVALSNVRALFTTTGATGGAITNTATAPVAANVAIAIMQQNGTTQIDVNGGSASDPGVALPASGSPGPVTLNYKAAYKSLSTGVTSGNVTGVADFVISYF</sequence>
<dbReference type="KEGG" id="cama:F384_14435"/>
<dbReference type="OrthoDB" id="5906040at2"/>
<dbReference type="PANTHER" id="PTHR33420">
    <property type="entry name" value="FIMBRIAL SUBUNIT ELFA-RELATED"/>
    <property type="match status" value="1"/>
</dbReference>
<keyword evidence="3 5" id="KW-0732">Signal</keyword>
<evidence type="ECO:0000313" key="6">
    <source>
        <dbReference type="EMBL" id="AKE59669.1"/>
    </source>
</evidence>
<dbReference type="GO" id="GO:0009289">
    <property type="term" value="C:pilus"/>
    <property type="evidence" value="ECO:0007669"/>
    <property type="project" value="UniProtKB-SubCell"/>
</dbReference>
<evidence type="ECO:0000256" key="3">
    <source>
        <dbReference type="ARBA" id="ARBA00022729"/>
    </source>
</evidence>
<dbReference type="Gene3D" id="2.60.40.1090">
    <property type="entry name" value="Fimbrial-type adhesion domain"/>
    <property type="match status" value="1"/>
</dbReference>
<evidence type="ECO:0000256" key="4">
    <source>
        <dbReference type="ARBA" id="ARBA00023263"/>
    </source>
</evidence>
<dbReference type="EMBL" id="CP011132">
    <property type="protein sequence ID" value="AKE59669.1"/>
    <property type="molecule type" value="Genomic_DNA"/>
</dbReference>
<name>A0A0F6TWD5_CITAM</name>
<dbReference type="GO" id="GO:0043709">
    <property type="term" value="P:cell adhesion involved in single-species biofilm formation"/>
    <property type="evidence" value="ECO:0007669"/>
    <property type="project" value="TreeGrafter"/>
</dbReference>
<comment type="subcellular location">
    <subcellularLocation>
        <location evidence="1">Fimbrium</location>
    </subcellularLocation>
</comment>
<reference evidence="6 7" key="1">
    <citation type="journal article" date="2013" name="Appl. Microbiol. Biotechnol.">
        <title>Glycerol assimilation and production of 1,3-propanediol by Citrobacter amalonaticus Y19.</title>
        <authorList>
            <person name="Ainala S.K."/>
            <person name="Ashok S."/>
            <person name="Ko Y."/>
            <person name="Park S."/>
        </authorList>
    </citation>
    <scope>NUCLEOTIDE SEQUENCE [LARGE SCALE GENOMIC DNA]</scope>
    <source>
        <strain evidence="6 7">Y19</strain>
    </source>
</reference>
<dbReference type="PANTHER" id="PTHR33420:SF3">
    <property type="entry name" value="FIMBRIAL SUBUNIT ELFA"/>
    <property type="match status" value="1"/>
</dbReference>
<protein>
    <submittedName>
        <fullName evidence="6">Uncharacterized protein</fullName>
    </submittedName>
</protein>
<dbReference type="SUPFAM" id="SSF49401">
    <property type="entry name" value="Bacterial adhesins"/>
    <property type="match status" value="1"/>
</dbReference>
<dbReference type="RefSeq" id="WP_046485462.1">
    <property type="nucleotide sequence ID" value="NZ_CP011132.1"/>
</dbReference>
<dbReference type="InterPro" id="IPR008966">
    <property type="entry name" value="Adhesion_dom_sf"/>
</dbReference>